<dbReference type="GO" id="GO:0005930">
    <property type="term" value="C:axoneme"/>
    <property type="evidence" value="ECO:0007669"/>
    <property type="project" value="TreeGrafter"/>
</dbReference>
<reference evidence="2" key="1">
    <citation type="submission" date="2019-06" db="EMBL/GenBank/DDBJ databases">
        <authorList>
            <consortium name="Wellcome Sanger Institute Data Sharing"/>
        </authorList>
    </citation>
    <scope>NUCLEOTIDE SEQUENCE [LARGE SCALE GENOMIC DNA]</scope>
</reference>
<dbReference type="FunFam" id="1.10.418.10:FF:000059">
    <property type="entry name" value="RIKEN cDNA 6430531B16 gene"/>
    <property type="match status" value="1"/>
</dbReference>
<evidence type="ECO:0000313" key="2">
    <source>
        <dbReference type="Ensembl" id="ENSSFAP00005021116.1"/>
    </source>
</evidence>
<dbReference type="AlphaFoldDB" id="A0A672GQS8"/>
<accession>A0A672GQS8</accession>
<dbReference type="InterPro" id="IPR010441">
    <property type="entry name" value="CH_2"/>
</dbReference>
<keyword evidence="3" id="KW-1185">Reference proteome</keyword>
<dbReference type="Gene3D" id="1.10.418.10">
    <property type="entry name" value="Calponin-like domain"/>
    <property type="match status" value="1"/>
</dbReference>
<dbReference type="PANTHER" id="PTHR12509">
    <property type="entry name" value="SPERMATOGENESIS-ASSOCIATED 4-RELATED"/>
    <property type="match status" value="1"/>
</dbReference>
<dbReference type="Proteomes" id="UP000472267">
    <property type="component" value="Chromosome 13"/>
</dbReference>
<feature type="domain" description="CH-like" evidence="1">
    <location>
        <begin position="13"/>
        <end position="110"/>
    </location>
</feature>
<dbReference type="PANTHER" id="PTHR12509:SF9">
    <property type="entry name" value="SPERM FLAGELLAR PROTEIN 1 ISOFORM X1"/>
    <property type="match status" value="1"/>
</dbReference>
<dbReference type="InParanoid" id="A0A672GQS8"/>
<dbReference type="Ensembl" id="ENSSFAT00005021984.1">
    <property type="protein sequence ID" value="ENSSFAP00005021116.1"/>
    <property type="gene ID" value="ENSSFAG00005011006.1"/>
</dbReference>
<reference evidence="2" key="3">
    <citation type="submission" date="2025-09" db="UniProtKB">
        <authorList>
            <consortium name="Ensembl"/>
        </authorList>
    </citation>
    <scope>IDENTIFICATION</scope>
</reference>
<dbReference type="GO" id="GO:0051493">
    <property type="term" value="P:regulation of cytoskeleton organization"/>
    <property type="evidence" value="ECO:0007669"/>
    <property type="project" value="TreeGrafter"/>
</dbReference>
<organism evidence="2 3">
    <name type="scientific">Salarias fasciatus</name>
    <name type="common">Jewelled blenny</name>
    <name type="synonym">Blennius fasciatus</name>
    <dbReference type="NCBI Taxonomy" id="181472"/>
    <lineage>
        <taxon>Eukaryota</taxon>
        <taxon>Metazoa</taxon>
        <taxon>Chordata</taxon>
        <taxon>Craniata</taxon>
        <taxon>Vertebrata</taxon>
        <taxon>Euteleostomi</taxon>
        <taxon>Actinopterygii</taxon>
        <taxon>Neopterygii</taxon>
        <taxon>Teleostei</taxon>
        <taxon>Neoteleostei</taxon>
        <taxon>Acanthomorphata</taxon>
        <taxon>Ovalentaria</taxon>
        <taxon>Blenniimorphae</taxon>
        <taxon>Blenniiformes</taxon>
        <taxon>Blennioidei</taxon>
        <taxon>Blenniidae</taxon>
        <taxon>Salariinae</taxon>
        <taxon>Salarias</taxon>
    </lineage>
</organism>
<dbReference type="InterPro" id="IPR036872">
    <property type="entry name" value="CH_dom_sf"/>
</dbReference>
<dbReference type="Pfam" id="PF06294">
    <property type="entry name" value="CH_2"/>
    <property type="match status" value="1"/>
</dbReference>
<reference evidence="2" key="2">
    <citation type="submission" date="2025-08" db="UniProtKB">
        <authorList>
            <consortium name="Ensembl"/>
        </authorList>
    </citation>
    <scope>IDENTIFICATION</scope>
</reference>
<sequence length="217" mass="24908">MDRKLSPEELQDLFAWIDKIPLLGPKKREGIANDFSDGVMAARVVKQFFPELVDLHNYIPAISIKEKVKNWTLLNRKVFSKLGFLLLESTIRKIALNTVGAVMPVLRILREKIETKLEHSSDNTLVGTACMPVIKPELDSSTEPKEMMKNSTDAYPAFKHIPEEEKQTVETLQETVEKLQIKVSLLEGLLHLKDNAMEDLMRYLEEYKARLTDQQLM</sequence>
<dbReference type="InterPro" id="IPR052111">
    <property type="entry name" value="Spermatogenesis_Ciliary_MAP"/>
</dbReference>
<name>A0A672GQS8_SALFA</name>
<dbReference type="OMA" id="TNIVECK"/>
<evidence type="ECO:0000259" key="1">
    <source>
        <dbReference type="Pfam" id="PF06294"/>
    </source>
</evidence>
<protein>
    <submittedName>
        <fullName evidence="2">Zgc:66426</fullName>
    </submittedName>
</protein>
<proteinExistence type="predicted"/>
<dbReference type="SUPFAM" id="SSF47576">
    <property type="entry name" value="Calponin-homology domain, CH-domain"/>
    <property type="match status" value="1"/>
</dbReference>
<dbReference type="GO" id="GO:0008017">
    <property type="term" value="F:microtubule binding"/>
    <property type="evidence" value="ECO:0007669"/>
    <property type="project" value="TreeGrafter"/>
</dbReference>
<evidence type="ECO:0000313" key="3">
    <source>
        <dbReference type="Proteomes" id="UP000472267"/>
    </source>
</evidence>